<evidence type="ECO:0000259" key="3">
    <source>
        <dbReference type="PROSITE" id="PS50943"/>
    </source>
</evidence>
<dbReference type="SUPFAM" id="SSF47413">
    <property type="entry name" value="lambda repressor-like DNA-binding domains"/>
    <property type="match status" value="1"/>
</dbReference>
<accession>A0A087CS49</accession>
<dbReference type="Proteomes" id="UP000029040">
    <property type="component" value="Unassembled WGS sequence"/>
</dbReference>
<dbReference type="AlphaFoldDB" id="A0A087CS49"/>
<dbReference type="PROSITE" id="PS50943">
    <property type="entry name" value="HTH_CROC1"/>
    <property type="match status" value="1"/>
</dbReference>
<proteinExistence type="predicted"/>
<keyword evidence="2" id="KW-1133">Transmembrane helix</keyword>
<keyword evidence="2" id="KW-0472">Membrane</keyword>
<feature type="domain" description="HTH cro/C1-type" evidence="3">
    <location>
        <begin position="21"/>
        <end position="72"/>
    </location>
</feature>
<feature type="transmembrane region" description="Helical" evidence="2">
    <location>
        <begin position="141"/>
        <end position="163"/>
    </location>
</feature>
<evidence type="ECO:0000313" key="4">
    <source>
        <dbReference type="EMBL" id="KFI86099.1"/>
    </source>
</evidence>
<name>A0A087CS49_9BIFI</name>
<dbReference type="EMBL" id="JGZM01000007">
    <property type="protein sequence ID" value="KFI86099.1"/>
    <property type="molecule type" value="Genomic_DNA"/>
</dbReference>
<dbReference type="CDD" id="cd00093">
    <property type="entry name" value="HTH_XRE"/>
    <property type="match status" value="1"/>
</dbReference>
<comment type="caution">
    <text evidence="4">The sequence shown here is derived from an EMBL/GenBank/DDBJ whole genome shotgun (WGS) entry which is preliminary data.</text>
</comment>
<protein>
    <submittedName>
        <fullName evidence="4">Putative transcriptional regulator</fullName>
    </submittedName>
</protein>
<dbReference type="GO" id="GO:0003677">
    <property type="term" value="F:DNA binding"/>
    <property type="evidence" value="ECO:0007669"/>
    <property type="project" value="InterPro"/>
</dbReference>
<sequence length="170" mass="18213">MATVEIEQQWIDKFQDNLGIIRKVAGWTTQKLADEIGVARQTVSNLETGKTPMTKLQYLALRTVFNAEIARCNNLDLAKVIKTLVDDPIGYDVETPFAALAGSSDASDSFPPRNEEAVDVASAGSRKKGTTKRPLSAAMQALAIITAVLASGTVAGALTYLLFPDGNIKD</sequence>
<evidence type="ECO:0000256" key="2">
    <source>
        <dbReference type="SAM" id="Phobius"/>
    </source>
</evidence>
<evidence type="ECO:0000313" key="5">
    <source>
        <dbReference type="Proteomes" id="UP000029040"/>
    </source>
</evidence>
<keyword evidence="2" id="KW-0812">Transmembrane</keyword>
<reference evidence="4 5" key="1">
    <citation type="submission" date="2014-03" db="EMBL/GenBank/DDBJ databases">
        <title>Genomics of Bifidobacteria.</title>
        <authorList>
            <person name="Ventura M."/>
            <person name="Milani C."/>
            <person name="Lugli G.A."/>
        </authorList>
    </citation>
    <scope>NUCLEOTIDE SEQUENCE [LARGE SCALE GENOMIC DNA]</scope>
    <source>
        <strain evidence="4 5">LMG 14934</strain>
    </source>
</reference>
<gene>
    <name evidence="4" type="ORF">BSAE_1699</name>
</gene>
<evidence type="ECO:0000256" key="1">
    <source>
        <dbReference type="SAM" id="MobiDB-lite"/>
    </source>
</evidence>
<dbReference type="Pfam" id="PF01381">
    <property type="entry name" value="HTH_3"/>
    <property type="match status" value="1"/>
</dbReference>
<dbReference type="InterPro" id="IPR010982">
    <property type="entry name" value="Lambda_DNA-bd_dom_sf"/>
</dbReference>
<dbReference type="Gene3D" id="1.10.260.40">
    <property type="entry name" value="lambda repressor-like DNA-binding domains"/>
    <property type="match status" value="1"/>
</dbReference>
<dbReference type="InterPro" id="IPR001387">
    <property type="entry name" value="Cro/C1-type_HTH"/>
</dbReference>
<feature type="region of interest" description="Disordered" evidence="1">
    <location>
        <begin position="103"/>
        <end position="130"/>
    </location>
</feature>
<dbReference type="RefSeq" id="WP_033509921.1">
    <property type="nucleotide sequence ID" value="NZ_JDTM01000011.1"/>
</dbReference>
<organism evidence="4 5">
    <name type="scientific">Bifidobacterium pullorum subsp. saeculare DSM 6531 = LMG 14934</name>
    <dbReference type="NCBI Taxonomy" id="1437611"/>
    <lineage>
        <taxon>Bacteria</taxon>
        <taxon>Bacillati</taxon>
        <taxon>Actinomycetota</taxon>
        <taxon>Actinomycetes</taxon>
        <taxon>Bifidobacteriales</taxon>
        <taxon>Bifidobacteriaceae</taxon>
        <taxon>Bifidobacterium</taxon>
    </lineage>
</organism>